<dbReference type="PANTHER" id="PTHR11365:SF23">
    <property type="entry name" value="HYPOTHETICAL 5-OXOPROLINASE (EUROFUNG)-RELATED"/>
    <property type="match status" value="1"/>
</dbReference>
<organism evidence="4 5">
    <name type="scientific">Paraburkholderia tuberum</name>
    <dbReference type="NCBI Taxonomy" id="157910"/>
    <lineage>
        <taxon>Bacteria</taxon>
        <taxon>Pseudomonadati</taxon>
        <taxon>Pseudomonadota</taxon>
        <taxon>Betaproteobacteria</taxon>
        <taxon>Burkholderiales</taxon>
        <taxon>Burkholderiaceae</taxon>
        <taxon>Paraburkholderia</taxon>
    </lineage>
</organism>
<dbReference type="Gene3D" id="3.30.420.40">
    <property type="match status" value="1"/>
</dbReference>
<feature type="domain" description="Hydantoinase/oxoprolinase N-terminal" evidence="2">
    <location>
        <begin position="7"/>
        <end position="190"/>
    </location>
</feature>
<keyword evidence="5" id="KW-1185">Reference proteome</keyword>
<name>A0A1H1KGI9_9BURK</name>
<dbReference type="Proteomes" id="UP000199365">
    <property type="component" value="Unassembled WGS sequence"/>
</dbReference>
<dbReference type="InterPro" id="IPR045079">
    <property type="entry name" value="Oxoprolinase-like"/>
</dbReference>
<evidence type="ECO:0000259" key="3">
    <source>
        <dbReference type="Pfam" id="PF19278"/>
    </source>
</evidence>
<proteinExistence type="predicted"/>
<dbReference type="GO" id="GO:0005829">
    <property type="term" value="C:cytosol"/>
    <property type="evidence" value="ECO:0007669"/>
    <property type="project" value="TreeGrafter"/>
</dbReference>
<dbReference type="Pfam" id="PF05378">
    <property type="entry name" value="Hydant_A_N"/>
    <property type="match status" value="1"/>
</dbReference>
<dbReference type="Pfam" id="PF01968">
    <property type="entry name" value="Hydantoinase_A"/>
    <property type="match status" value="1"/>
</dbReference>
<evidence type="ECO:0000259" key="1">
    <source>
        <dbReference type="Pfam" id="PF01968"/>
    </source>
</evidence>
<protein>
    <submittedName>
        <fullName evidence="4">N-methylhydantoinase A</fullName>
    </submittedName>
</protein>
<evidence type="ECO:0000259" key="2">
    <source>
        <dbReference type="Pfam" id="PF05378"/>
    </source>
</evidence>
<evidence type="ECO:0000313" key="5">
    <source>
        <dbReference type="Proteomes" id="UP000199365"/>
    </source>
</evidence>
<dbReference type="PANTHER" id="PTHR11365">
    <property type="entry name" value="5-OXOPROLINASE RELATED"/>
    <property type="match status" value="1"/>
</dbReference>
<dbReference type="GO" id="GO:0006749">
    <property type="term" value="P:glutathione metabolic process"/>
    <property type="evidence" value="ECO:0007669"/>
    <property type="project" value="TreeGrafter"/>
</dbReference>
<sequence length="710" mass="76708">MTSTRYRLGVDAGGTFTDFVLADGDGRTRLFKATSTPEDGTRAIADGLAQISEALGKPVSEILSNLDLCVNGTTVALNALIQHKGVKTGLICTSGHEDSLEIRLGHKEEGHRYDAKYPPATMLVERYLRRPIRERVLADGTIHTPMNEDDVRDACELFRAQGVEAVAISFVWSVSNGLHERRAAEIVRELLPDVYVSVGLEVFPQMREYTRTSTTVVNAYLGPVLARYVSRIESFYLDNGLKSPVRFYQSNGGMASPKAMSARAVNAINSGPASAPQAALFAAKPFGYRNLITVDMGGTSFDITLTKDGVTNVNKDIDFLRYRIGTPMIQVETLGAGGGSIAWIDPTGLLKVGPQSAGAVPGPACYMRGGQEPTVTDANVALGYLNPVSLLGGRVKIDGHASRTAIEAKIAKPLGLTIGKAAYGIYNIVNVNMINGIRRVSIERGYDPRDFVLIAAGGATSLHIAALAREIGVKTVLVPKLASGLCAFGQLLSDVKYNYMAACPMRVDKHANLGRVQQQFERLEADAIAALQKEGFARERIRIERQLDLRYCGQVHECSVTIGSMNVDADTIDIIREMFDARHESLYTYAEPDSQVEIVNLESTVYGVLDQPPPQSIPPSVGDPAVVVKAYRDMIFGNGLDIETLSSPVYDGTRLGADDVVAGPAVIEEVTTSIVLPPKWQARLDATGVYVLTDTIKNPTTKETTPGRTD</sequence>
<dbReference type="GO" id="GO:0017168">
    <property type="term" value="F:5-oxoprolinase (ATP-hydrolyzing) activity"/>
    <property type="evidence" value="ECO:0007669"/>
    <property type="project" value="TreeGrafter"/>
</dbReference>
<dbReference type="Pfam" id="PF19278">
    <property type="entry name" value="Hydant_A_C"/>
    <property type="match status" value="1"/>
</dbReference>
<feature type="domain" description="Acetophenone carboxylase-like C-terminal" evidence="3">
    <location>
        <begin position="509"/>
        <end position="689"/>
    </location>
</feature>
<dbReference type="AlphaFoldDB" id="A0A1H1KGI9"/>
<dbReference type="InterPro" id="IPR002821">
    <property type="entry name" value="Hydantoinase_A"/>
</dbReference>
<dbReference type="SUPFAM" id="SSF53067">
    <property type="entry name" value="Actin-like ATPase domain"/>
    <property type="match status" value="1"/>
</dbReference>
<feature type="domain" description="Hydantoinase A/oxoprolinase" evidence="1">
    <location>
        <begin position="211"/>
        <end position="497"/>
    </location>
</feature>
<dbReference type="InterPro" id="IPR008040">
    <property type="entry name" value="Hydant_A_N"/>
</dbReference>
<evidence type="ECO:0000313" key="4">
    <source>
        <dbReference type="EMBL" id="SDR61458.1"/>
    </source>
</evidence>
<dbReference type="EMBL" id="FNKX01000004">
    <property type="protein sequence ID" value="SDR61458.1"/>
    <property type="molecule type" value="Genomic_DNA"/>
</dbReference>
<reference evidence="5" key="1">
    <citation type="submission" date="2016-10" db="EMBL/GenBank/DDBJ databases">
        <authorList>
            <person name="Varghese N."/>
            <person name="Submissions S."/>
        </authorList>
    </citation>
    <scope>NUCLEOTIDE SEQUENCE [LARGE SCALE GENOMIC DNA]</scope>
    <source>
        <strain evidence="5">DUS833</strain>
    </source>
</reference>
<dbReference type="RefSeq" id="WP_090812281.1">
    <property type="nucleotide sequence ID" value="NZ_FNKX01000004.1"/>
</dbReference>
<dbReference type="InterPro" id="IPR043129">
    <property type="entry name" value="ATPase_NBD"/>
</dbReference>
<dbReference type="InterPro" id="IPR049517">
    <property type="entry name" value="ACX-like_C"/>
</dbReference>
<accession>A0A1H1KGI9</accession>
<gene>
    <name evidence="4" type="ORF">SAMN05445850_7766</name>
</gene>
<dbReference type="STRING" id="157910.SAMN05445850_7766"/>